<dbReference type="NCBIfam" id="NF009154">
    <property type="entry name" value="PRK12497.3-3"/>
    <property type="match status" value="1"/>
</dbReference>
<dbReference type="STRING" id="209880.SAMN02910343_01140"/>
<evidence type="ECO:0000256" key="2">
    <source>
        <dbReference type="HAMAP-Rule" id="MF_00048"/>
    </source>
</evidence>
<sequence length="119" mass="13565">MGTTSSGRKGEQLAASYLKRKGYAVIANNYRRTHGEVDIIAKDGETLVFVEVKSRKNRAFGNPMDAVNPVKQKRLQFMARQYMAERELCHVNVRFDIVEILWGDTAKQAVKIHHVKNAF</sequence>
<evidence type="ECO:0000313" key="4">
    <source>
        <dbReference type="Proteomes" id="UP000199689"/>
    </source>
</evidence>
<dbReference type="Gene3D" id="3.40.1350.10">
    <property type="match status" value="1"/>
</dbReference>
<accession>A0A1G5W4V5</accession>
<dbReference type="PANTHER" id="PTHR34039">
    <property type="entry name" value="UPF0102 PROTEIN YRAN"/>
    <property type="match status" value="1"/>
</dbReference>
<dbReference type="GO" id="GO:0003676">
    <property type="term" value="F:nucleic acid binding"/>
    <property type="evidence" value="ECO:0007669"/>
    <property type="project" value="InterPro"/>
</dbReference>
<dbReference type="HAMAP" id="MF_00048">
    <property type="entry name" value="UPF0102"/>
    <property type="match status" value="1"/>
</dbReference>
<dbReference type="NCBIfam" id="TIGR00252">
    <property type="entry name" value="YraN family protein"/>
    <property type="match status" value="1"/>
</dbReference>
<name>A0A1G5W4V5_9FIRM</name>
<dbReference type="InterPro" id="IPR003509">
    <property type="entry name" value="UPF0102_YraN-like"/>
</dbReference>
<proteinExistence type="inferred from homology"/>
<dbReference type="NCBIfam" id="NF009150">
    <property type="entry name" value="PRK12497.1-3"/>
    <property type="match status" value="1"/>
</dbReference>
<dbReference type="GO" id="GO:0004519">
    <property type="term" value="F:endonuclease activity"/>
    <property type="evidence" value="ECO:0007669"/>
    <property type="project" value="UniProtKB-KW"/>
</dbReference>
<keyword evidence="3" id="KW-0378">Hydrolase</keyword>
<dbReference type="OrthoDB" id="9802516at2"/>
<dbReference type="GeneID" id="87756158"/>
<evidence type="ECO:0000313" key="3">
    <source>
        <dbReference type="EMBL" id="SDA53151.1"/>
    </source>
</evidence>
<keyword evidence="3" id="KW-0540">Nuclease</keyword>
<dbReference type="EMBL" id="FMXA01000013">
    <property type="protein sequence ID" value="SDA53151.1"/>
    <property type="molecule type" value="Genomic_DNA"/>
</dbReference>
<dbReference type="AlphaFoldDB" id="A0A1G5W4V5"/>
<evidence type="ECO:0000256" key="1">
    <source>
        <dbReference type="ARBA" id="ARBA00006738"/>
    </source>
</evidence>
<dbReference type="CDD" id="cd20736">
    <property type="entry name" value="PoNe_Nuclease"/>
    <property type="match status" value="1"/>
</dbReference>
<dbReference type="Proteomes" id="UP000199689">
    <property type="component" value="Unassembled WGS sequence"/>
</dbReference>
<dbReference type="PANTHER" id="PTHR34039:SF1">
    <property type="entry name" value="UPF0102 PROTEIN YRAN"/>
    <property type="match status" value="1"/>
</dbReference>
<dbReference type="InterPro" id="IPR011335">
    <property type="entry name" value="Restrct_endonuc-II-like"/>
</dbReference>
<organism evidence="3 4">
    <name type="scientific">Allisonella histaminiformans</name>
    <dbReference type="NCBI Taxonomy" id="209880"/>
    <lineage>
        <taxon>Bacteria</taxon>
        <taxon>Bacillati</taxon>
        <taxon>Bacillota</taxon>
        <taxon>Negativicutes</taxon>
        <taxon>Veillonellales</taxon>
        <taxon>Veillonellaceae</taxon>
        <taxon>Allisonella</taxon>
    </lineage>
</organism>
<reference evidence="3 4" key="1">
    <citation type="submission" date="2016-10" db="EMBL/GenBank/DDBJ databases">
        <authorList>
            <person name="de Groot N.N."/>
        </authorList>
    </citation>
    <scope>NUCLEOTIDE SEQUENCE [LARGE SCALE GENOMIC DNA]</scope>
    <source>
        <strain evidence="3 4">DSM 15230</strain>
    </source>
</reference>
<comment type="similarity">
    <text evidence="1 2">Belongs to the UPF0102 family.</text>
</comment>
<dbReference type="SUPFAM" id="SSF52980">
    <property type="entry name" value="Restriction endonuclease-like"/>
    <property type="match status" value="1"/>
</dbReference>
<dbReference type="Pfam" id="PF02021">
    <property type="entry name" value="UPF0102"/>
    <property type="match status" value="1"/>
</dbReference>
<dbReference type="InterPro" id="IPR011856">
    <property type="entry name" value="tRNA_endonuc-like_dom_sf"/>
</dbReference>
<protein>
    <recommendedName>
        <fullName evidence="2">UPF0102 protein SAMN02910343_01140</fullName>
    </recommendedName>
</protein>
<gene>
    <name evidence="3" type="ORF">SAMN02910343_01140</name>
</gene>
<keyword evidence="3" id="KW-0255">Endonuclease</keyword>
<keyword evidence="4" id="KW-1185">Reference proteome</keyword>
<dbReference type="RefSeq" id="WP_091364701.1">
    <property type="nucleotide sequence ID" value="NZ_FMXA01000013.1"/>
</dbReference>